<keyword evidence="2" id="KW-1185">Reference proteome</keyword>
<dbReference type="EMBL" id="CP003156">
    <property type="protein sequence ID" value="AEV32685.1"/>
    <property type="molecule type" value="Genomic_DNA"/>
</dbReference>
<gene>
    <name evidence="1" type="ordered locus">Oweho_1697</name>
</gene>
<dbReference type="HOGENOM" id="CLU_2233815_0_0_10"/>
<reference evidence="1 2" key="1">
    <citation type="journal article" date="2012" name="Stand. Genomic Sci.">
        <title>Genome sequence of the orange-pigmented seawater bacterium Owenweeksia hongkongensis type strain (UST20020801(T)).</title>
        <authorList>
            <person name="Riedel T."/>
            <person name="Held B."/>
            <person name="Nolan M."/>
            <person name="Lucas S."/>
            <person name="Lapidus A."/>
            <person name="Tice H."/>
            <person name="Del Rio T.G."/>
            <person name="Cheng J.F."/>
            <person name="Han C."/>
            <person name="Tapia R."/>
            <person name="Goodwin L.A."/>
            <person name="Pitluck S."/>
            <person name="Liolios K."/>
            <person name="Mavromatis K."/>
            <person name="Pagani I."/>
            <person name="Ivanova N."/>
            <person name="Mikhailova N."/>
            <person name="Pati A."/>
            <person name="Chen A."/>
            <person name="Palaniappan K."/>
            <person name="Rohde M."/>
            <person name="Tindall B.J."/>
            <person name="Detter J.C."/>
            <person name="Goker M."/>
            <person name="Woyke T."/>
            <person name="Bristow J."/>
            <person name="Eisen J.A."/>
            <person name="Markowitz V."/>
            <person name="Hugenholtz P."/>
            <person name="Klenk H.P."/>
            <person name="Kyrpides N.C."/>
        </authorList>
    </citation>
    <scope>NUCLEOTIDE SEQUENCE</scope>
    <source>
        <strain evidence="2">DSM 17368 / JCM 12287 / NRRL B-23963</strain>
    </source>
</reference>
<evidence type="ECO:0000313" key="2">
    <source>
        <dbReference type="Proteomes" id="UP000005631"/>
    </source>
</evidence>
<dbReference type="STRING" id="926562.Oweho_1697"/>
<dbReference type="KEGG" id="oho:Oweho_1697"/>
<proteinExistence type="predicted"/>
<dbReference type="Proteomes" id="UP000005631">
    <property type="component" value="Chromosome"/>
</dbReference>
<sequence length="105" mass="11954">MKSRFSQILISIFVLIGTALFINSGSNERKKVFDLETLESTILIEEASSDSDFEISFSGFGRINLKEHLSKLFYEGTSKSDRQISLSLAETSKLYILFQQLRVYS</sequence>
<dbReference type="AlphaFoldDB" id="G8R0I1"/>
<protein>
    <submittedName>
        <fullName evidence="1">Uncharacterized protein</fullName>
    </submittedName>
</protein>
<evidence type="ECO:0000313" key="1">
    <source>
        <dbReference type="EMBL" id="AEV32685.1"/>
    </source>
</evidence>
<name>G8R0I1_OWEHD</name>
<dbReference type="RefSeq" id="WP_014202041.1">
    <property type="nucleotide sequence ID" value="NC_016599.1"/>
</dbReference>
<organism evidence="1 2">
    <name type="scientific">Owenweeksia hongkongensis (strain DSM 17368 / CIP 108786 / JCM 12287 / NRRL B-23963 / UST20020801)</name>
    <dbReference type="NCBI Taxonomy" id="926562"/>
    <lineage>
        <taxon>Bacteria</taxon>
        <taxon>Pseudomonadati</taxon>
        <taxon>Bacteroidota</taxon>
        <taxon>Flavobacteriia</taxon>
        <taxon>Flavobacteriales</taxon>
        <taxon>Owenweeksiaceae</taxon>
        <taxon>Owenweeksia</taxon>
    </lineage>
</organism>
<accession>G8R0I1</accession>